<dbReference type="InterPro" id="IPR050534">
    <property type="entry name" value="Coronavir_polyprotein_1ab"/>
</dbReference>
<dbReference type="PANTHER" id="PTHR43788:SF8">
    <property type="entry name" value="DNA-BINDING PROTEIN SMUBP-2"/>
    <property type="match status" value="1"/>
</dbReference>
<dbReference type="Pfam" id="PF13604">
    <property type="entry name" value="AAA_30"/>
    <property type="match status" value="1"/>
</dbReference>
<keyword evidence="3" id="KW-0347">Helicase</keyword>
<keyword evidence="7" id="KW-1185">Reference proteome</keyword>
<feature type="domain" description="DNA2/NAM7 helicase-like C-terminal" evidence="5">
    <location>
        <begin position="209"/>
        <end position="408"/>
    </location>
</feature>
<keyword evidence="1" id="KW-0547">Nucleotide-binding</keyword>
<keyword evidence="4" id="KW-0067">ATP-binding</keyword>
<accession>A0A1I4H5C1</accession>
<dbReference type="RefSeq" id="WP_091326499.1">
    <property type="nucleotide sequence ID" value="NZ_FOSW01000010.1"/>
</dbReference>
<sequence length="453" mass="48430">MPKQTAIDDSAAATRKITDALRRAEHRVVIAKAPPGAGKTTTMRRVTRTLLDDGLPVVPIVVQTNAQADDLATALAAEGIRTGRFVSEGGEPEARTRAASAPGLVVDRQLSGLQGCEAIVAPADKWVYCNNPRAAAAPPHYDLALIDEAYQMRGDNLFRVANLFDRALAVGDPGQLDPFTIADTRRFEGVPLGPLETAAGTLELSYPDAPVVELPVSWRLPASAVDLVRSAFYELDFTSATDHDERELHVDRLDIGSPADAAVTTMARTGWAYLELSAAFTTRTDSGMVTAVADAATALFARNAQTRCEQNQGGIPLVGGRVAVGAAHTDQVAALRREFQQRLAAGGPAQLADVVVDTANRLQGREFDVTVVWHPLAGRRDATAFHLEAGRLCVLLSRHRHGCIVVGREGVGDLLDAHPTESNVFLNLPADCPDGWEANHAVLTHLLRHRVAG</sequence>
<keyword evidence="2" id="KW-0378">Hydrolase</keyword>
<dbReference type="GO" id="GO:0043139">
    <property type="term" value="F:5'-3' DNA helicase activity"/>
    <property type="evidence" value="ECO:0007669"/>
    <property type="project" value="TreeGrafter"/>
</dbReference>
<evidence type="ECO:0000313" key="7">
    <source>
        <dbReference type="Proteomes" id="UP000199152"/>
    </source>
</evidence>
<dbReference type="InterPro" id="IPR027417">
    <property type="entry name" value="P-loop_NTPase"/>
</dbReference>
<gene>
    <name evidence="6" type="ORF">SAMN04488085_11045</name>
</gene>
<dbReference type="STRING" id="504800.SAMN04488085_11045"/>
<evidence type="ECO:0000256" key="3">
    <source>
        <dbReference type="ARBA" id="ARBA00022806"/>
    </source>
</evidence>
<dbReference type="OrthoDB" id="9757917at2"/>
<dbReference type="AlphaFoldDB" id="A0A1I4H5C1"/>
<organism evidence="6 7">
    <name type="scientific">Geodermatophilus ruber</name>
    <dbReference type="NCBI Taxonomy" id="504800"/>
    <lineage>
        <taxon>Bacteria</taxon>
        <taxon>Bacillati</taxon>
        <taxon>Actinomycetota</taxon>
        <taxon>Actinomycetes</taxon>
        <taxon>Geodermatophilales</taxon>
        <taxon>Geodermatophilaceae</taxon>
        <taxon>Geodermatophilus</taxon>
    </lineage>
</organism>
<reference evidence="6 7" key="1">
    <citation type="submission" date="2016-10" db="EMBL/GenBank/DDBJ databases">
        <authorList>
            <person name="de Groot N.N."/>
        </authorList>
    </citation>
    <scope>NUCLEOTIDE SEQUENCE [LARGE SCALE GENOMIC DNA]</scope>
    <source>
        <strain evidence="6 7">DSM 45317</strain>
    </source>
</reference>
<dbReference type="SUPFAM" id="SSF52540">
    <property type="entry name" value="P-loop containing nucleoside triphosphate hydrolases"/>
    <property type="match status" value="1"/>
</dbReference>
<evidence type="ECO:0000313" key="6">
    <source>
        <dbReference type="EMBL" id="SFL37469.1"/>
    </source>
</evidence>
<dbReference type="InParanoid" id="A0A1I4H5C1"/>
<dbReference type="Proteomes" id="UP000199152">
    <property type="component" value="Unassembled WGS sequence"/>
</dbReference>
<evidence type="ECO:0000256" key="2">
    <source>
        <dbReference type="ARBA" id="ARBA00022801"/>
    </source>
</evidence>
<evidence type="ECO:0000256" key="4">
    <source>
        <dbReference type="ARBA" id="ARBA00022840"/>
    </source>
</evidence>
<protein>
    <submittedName>
        <fullName evidence="6">AAA domain-containing protein</fullName>
    </submittedName>
</protein>
<dbReference type="PANTHER" id="PTHR43788">
    <property type="entry name" value="DNA2/NAM7 HELICASE FAMILY MEMBER"/>
    <property type="match status" value="1"/>
</dbReference>
<dbReference type="Gene3D" id="3.40.50.300">
    <property type="entry name" value="P-loop containing nucleotide triphosphate hydrolases"/>
    <property type="match status" value="2"/>
</dbReference>
<dbReference type="EMBL" id="FOSW01000010">
    <property type="protein sequence ID" value="SFL37469.1"/>
    <property type="molecule type" value="Genomic_DNA"/>
</dbReference>
<name>A0A1I4H5C1_9ACTN</name>
<evidence type="ECO:0000259" key="5">
    <source>
        <dbReference type="Pfam" id="PF13087"/>
    </source>
</evidence>
<dbReference type="Pfam" id="PF13087">
    <property type="entry name" value="AAA_12"/>
    <property type="match status" value="1"/>
</dbReference>
<evidence type="ECO:0000256" key="1">
    <source>
        <dbReference type="ARBA" id="ARBA00022741"/>
    </source>
</evidence>
<proteinExistence type="predicted"/>
<dbReference type="GO" id="GO:0016787">
    <property type="term" value="F:hydrolase activity"/>
    <property type="evidence" value="ECO:0007669"/>
    <property type="project" value="UniProtKB-KW"/>
</dbReference>
<dbReference type="InterPro" id="IPR041679">
    <property type="entry name" value="DNA2/NAM7-like_C"/>
</dbReference>
<dbReference type="GO" id="GO:0005524">
    <property type="term" value="F:ATP binding"/>
    <property type="evidence" value="ECO:0007669"/>
    <property type="project" value="UniProtKB-KW"/>
</dbReference>